<reference evidence="1 2" key="1">
    <citation type="submission" date="2016-09" db="EMBL/GenBank/DDBJ databases">
        <authorList>
            <person name="Capua I."/>
            <person name="De Benedictis P."/>
            <person name="Joannis T."/>
            <person name="Lombin L.H."/>
            <person name="Cattoli G."/>
        </authorList>
    </citation>
    <scope>NUCLEOTIDE SEQUENCE [LARGE SCALE GENOMIC DNA]</scope>
    <source>
        <strain evidence="1 2">A7P-90m</strain>
    </source>
</reference>
<evidence type="ECO:0000313" key="2">
    <source>
        <dbReference type="Proteomes" id="UP000199452"/>
    </source>
</evidence>
<dbReference type="EMBL" id="FMYP01000069">
    <property type="protein sequence ID" value="SDC98959.1"/>
    <property type="molecule type" value="Genomic_DNA"/>
</dbReference>
<organism evidence="1 2">
    <name type="scientific">Williamwhitmania taraxaci</name>
    <dbReference type="NCBI Taxonomy" id="1640674"/>
    <lineage>
        <taxon>Bacteria</taxon>
        <taxon>Pseudomonadati</taxon>
        <taxon>Bacteroidota</taxon>
        <taxon>Bacteroidia</taxon>
        <taxon>Bacteroidales</taxon>
        <taxon>Williamwhitmaniaceae</taxon>
        <taxon>Williamwhitmania</taxon>
    </lineage>
</organism>
<evidence type="ECO:0000313" key="1">
    <source>
        <dbReference type="EMBL" id="SDC98959.1"/>
    </source>
</evidence>
<dbReference type="AlphaFoldDB" id="A0A1G6R2U4"/>
<accession>A0A1G6R2U4</accession>
<dbReference type="OrthoDB" id="749061at2"/>
<dbReference type="STRING" id="1640674.SAMN05216323_10699"/>
<protein>
    <submittedName>
        <fullName evidence="1">Uncharacterized protein</fullName>
    </submittedName>
</protein>
<name>A0A1G6R2U4_9BACT</name>
<proteinExistence type="predicted"/>
<dbReference type="RefSeq" id="WP_092440275.1">
    <property type="nucleotide sequence ID" value="NZ_FMYP01000069.1"/>
</dbReference>
<dbReference type="Proteomes" id="UP000199452">
    <property type="component" value="Unassembled WGS sequence"/>
</dbReference>
<keyword evidence="2" id="KW-1185">Reference proteome</keyword>
<gene>
    <name evidence="1" type="ORF">SAMN05216323_10699</name>
</gene>
<sequence length="247" mass="27038">MTNSVETGHNKNQANFGTLTSYVTAYGATYNPSNPYIVLTSLNNILDRAHTAIQAVDASKPIYSVARAEREVAFAPLKQLSRRVMNALLASTTTPEIDASVKTIVHKIQGIRATPWKTEDEKQAIEAAGKSAKQISSAQTSYDNQLENLYMLIQLLLKVPQYAPNEIDLQPATLTALYTDLKAKNAAVIAATVPLSNARIARDEVLYKADSGLFDVAAEVKIYVKSVYGASSPQYKQISKIKFTKPR</sequence>